<sequence>MRQQPSNQISRKGLTVWRLYGTIQSVIILAVAVGLGFLSYFFDWPIWIMIVVTVVVLLHAFLSIYLFPKIRWQRWRYEVREAEIELQHGLFIVNRTLIPMVRVQHVDTAEGPILRKYGLASITISTAATNHSIPALVTEEADELRNRISTFARVAKDDV</sequence>
<reference evidence="3 4" key="1">
    <citation type="submission" date="2016-04" db="EMBL/GenBank/DDBJ databases">
        <title>Comparative Genomics and Epigenetics of Sporosarcina ureae.</title>
        <authorList>
            <person name="Oliver A.S."/>
            <person name="Cooper K.K."/>
        </authorList>
    </citation>
    <scope>NUCLEOTIDE SEQUENCE [LARGE SCALE GENOMIC DNA]</scope>
    <source>
        <strain evidence="3 4">S204</strain>
    </source>
</reference>
<accession>A0ABM6JWV9</accession>
<evidence type="ECO:0000313" key="3">
    <source>
        <dbReference type="EMBL" id="ARF14627.1"/>
    </source>
</evidence>
<dbReference type="RefSeq" id="WP_029054729.1">
    <property type="nucleotide sequence ID" value="NZ_CP015108.1"/>
</dbReference>
<name>A0ABM6JWV9_SPOUR</name>
<dbReference type="EMBL" id="CP015108">
    <property type="protein sequence ID" value="ARF14627.1"/>
    <property type="molecule type" value="Genomic_DNA"/>
</dbReference>
<dbReference type="Pfam" id="PF03703">
    <property type="entry name" value="bPH_2"/>
    <property type="match status" value="1"/>
</dbReference>
<dbReference type="InterPro" id="IPR005182">
    <property type="entry name" value="YdbS-like_PH"/>
</dbReference>
<gene>
    <name evidence="3" type="ORF">SporoS204_10975</name>
</gene>
<protein>
    <recommendedName>
        <fullName evidence="2">YdbS-like PH domain-containing protein</fullName>
    </recommendedName>
</protein>
<feature type="domain" description="YdbS-like PH" evidence="2">
    <location>
        <begin position="72"/>
        <end position="148"/>
    </location>
</feature>
<evidence type="ECO:0000259" key="2">
    <source>
        <dbReference type="Pfam" id="PF03703"/>
    </source>
</evidence>
<evidence type="ECO:0000313" key="4">
    <source>
        <dbReference type="Proteomes" id="UP000192486"/>
    </source>
</evidence>
<dbReference type="Proteomes" id="UP000192486">
    <property type="component" value="Chromosome"/>
</dbReference>
<dbReference type="PANTHER" id="PTHR34473">
    <property type="entry name" value="UPF0699 TRANSMEMBRANE PROTEIN YDBS"/>
    <property type="match status" value="1"/>
</dbReference>
<dbReference type="PANTHER" id="PTHR34473:SF2">
    <property type="entry name" value="UPF0699 TRANSMEMBRANE PROTEIN YDBT"/>
    <property type="match status" value="1"/>
</dbReference>
<feature type="transmembrane region" description="Helical" evidence="1">
    <location>
        <begin position="46"/>
        <end position="67"/>
    </location>
</feature>
<organism evidence="3 4">
    <name type="scientific">Sporosarcina ureae</name>
    <dbReference type="NCBI Taxonomy" id="1571"/>
    <lineage>
        <taxon>Bacteria</taxon>
        <taxon>Bacillati</taxon>
        <taxon>Bacillota</taxon>
        <taxon>Bacilli</taxon>
        <taxon>Bacillales</taxon>
        <taxon>Caryophanaceae</taxon>
        <taxon>Sporosarcina</taxon>
    </lineage>
</organism>
<keyword evidence="4" id="KW-1185">Reference proteome</keyword>
<keyword evidence="1" id="KW-0812">Transmembrane</keyword>
<proteinExistence type="predicted"/>
<keyword evidence="1" id="KW-1133">Transmembrane helix</keyword>
<evidence type="ECO:0000256" key="1">
    <source>
        <dbReference type="SAM" id="Phobius"/>
    </source>
</evidence>
<feature type="transmembrane region" description="Helical" evidence="1">
    <location>
        <begin position="20"/>
        <end position="40"/>
    </location>
</feature>
<keyword evidence="1" id="KW-0472">Membrane</keyword>